<dbReference type="GO" id="GO:0000981">
    <property type="term" value="F:DNA-binding transcription factor activity, RNA polymerase II-specific"/>
    <property type="evidence" value="ECO:0007669"/>
    <property type="project" value="InterPro"/>
</dbReference>
<proteinExistence type="inferred from homology"/>
<feature type="compositionally biased region" description="Polar residues" evidence="2">
    <location>
        <begin position="625"/>
        <end position="638"/>
    </location>
</feature>
<evidence type="ECO:0000256" key="2">
    <source>
        <dbReference type="SAM" id="MobiDB-lite"/>
    </source>
</evidence>
<feature type="compositionally biased region" description="Low complexity" evidence="2">
    <location>
        <begin position="439"/>
        <end position="454"/>
    </location>
</feature>
<gene>
    <name evidence="6" type="ORF">IEO21_03565</name>
</gene>
<feature type="compositionally biased region" description="Basic residues" evidence="2">
    <location>
        <begin position="507"/>
        <end position="520"/>
    </location>
</feature>
<dbReference type="AlphaFoldDB" id="A0A8H7P5P1"/>
<feature type="compositionally biased region" description="Polar residues" evidence="2">
    <location>
        <begin position="579"/>
        <end position="597"/>
    </location>
</feature>
<feature type="region of interest" description="Disordered" evidence="2">
    <location>
        <begin position="503"/>
        <end position="530"/>
    </location>
</feature>
<evidence type="ECO:0000313" key="6">
    <source>
        <dbReference type="EMBL" id="KAF9817305.1"/>
    </source>
</evidence>
<dbReference type="PROSITE" id="PS00463">
    <property type="entry name" value="ZN2_CY6_FUNGAL_1"/>
    <property type="match status" value="2"/>
</dbReference>
<feature type="region of interest" description="Disordered" evidence="2">
    <location>
        <begin position="754"/>
        <end position="781"/>
    </location>
</feature>
<dbReference type="InterPro" id="IPR027417">
    <property type="entry name" value="P-loop_NTPase"/>
</dbReference>
<feature type="region of interest" description="Disordered" evidence="2">
    <location>
        <begin position="694"/>
        <end position="737"/>
    </location>
</feature>
<feature type="region of interest" description="Disordered" evidence="2">
    <location>
        <begin position="253"/>
        <end position="275"/>
    </location>
</feature>
<feature type="region of interest" description="Disordered" evidence="2">
    <location>
        <begin position="567"/>
        <end position="656"/>
    </location>
</feature>
<dbReference type="SUPFAM" id="SSF57701">
    <property type="entry name" value="Zn2/Cys6 DNA-binding domain"/>
    <property type="match status" value="2"/>
</dbReference>
<sequence length="781" mass="84382">MVAGRRTGKTSFLRLLLDTSLVAPSASADQLLSVAKFVQGCGAHTSHVRTVSLDIDLASEAEDPQHLNLTLIDTPSLDFKDDAASQRTVSEILRHVDARFAESVEDERKALTGNHHVHLCIYFLDPEHIVPPSVSAPPVPLVSRTRNNSLSVPEAEPVFLDPPVTTNPMLCKPTLPAADIATIRRLSARVNVLPVIARADMLTNDRLAAVKLAIRRDLAEAGIGFGIFDLDTFTQYPQFTRRDAVELMPSRLHSETPNGYANHMDGASTKTTPPPSTPLSLLRLPFALISPDIYAHSDGVSRPTPSRHELMYQYSPLPQGPHIKTQLLSKMGPGKFIRSYRWGSLDVMDVGHCDFVYLRQAIFHHMQTLQKYTRDYLFQKYRQEVQPPPKSMPTRGSHLSAPPPRLLPLSQGTRPILAIDTTPSQSTANPPVPQAPVVSESSPRTATSSSQSPLLFQLSHTGSQRSRAKKITVACNFCRARKLKCDGGRPACSQCFKRSAPCDYQSGHKRRGNGKARRHYGGSDSEGESVDELTFEMENPAGSPEVTSHTSSRRNSNVSMLLTESLPPLGSVVPERRGSSSSTVLPPIAQATSSRTSLPEAAGPELPPITTLSVPPAPASREDQSQLSSLKQESGQMTQRRRTASAPSGKGRTAGHGSKIVACNICRARKTRCDGAHPACGSCARRQLPCNYVNDPSTSRSRNKSAATTPSGPSGSTSARSSPSTQMQYGSAQENMPLTNGVARRISAVETGLADANGHPSKKMRMAAEAGRSTVAIGQTP</sequence>
<reference evidence="6" key="1">
    <citation type="submission" date="2020-11" db="EMBL/GenBank/DDBJ databases">
        <authorList>
            <person name="Koelle M."/>
            <person name="Horta M.A.C."/>
            <person name="Nowrousian M."/>
            <person name="Ohm R.A."/>
            <person name="Benz P."/>
            <person name="Pilgard A."/>
        </authorList>
    </citation>
    <scope>NUCLEOTIDE SEQUENCE</scope>
    <source>
        <strain evidence="6">FPRL280</strain>
    </source>
</reference>
<dbReference type="SMART" id="SM00066">
    <property type="entry name" value="GAL4"/>
    <property type="match status" value="2"/>
</dbReference>
<evidence type="ECO:0000256" key="1">
    <source>
        <dbReference type="RuleBase" id="RU004560"/>
    </source>
</evidence>
<dbReference type="Pfam" id="PF00735">
    <property type="entry name" value="Septin"/>
    <property type="match status" value="3"/>
</dbReference>
<organism evidence="6 7">
    <name type="scientific">Rhodonia placenta</name>
    <dbReference type="NCBI Taxonomy" id="104341"/>
    <lineage>
        <taxon>Eukaryota</taxon>
        <taxon>Fungi</taxon>
        <taxon>Dikarya</taxon>
        <taxon>Basidiomycota</taxon>
        <taxon>Agaricomycotina</taxon>
        <taxon>Agaricomycetes</taxon>
        <taxon>Polyporales</taxon>
        <taxon>Adustoporiaceae</taxon>
        <taxon>Rhodonia</taxon>
    </lineage>
</organism>
<name>A0A8H7P5P1_9APHY</name>
<feature type="compositionally biased region" description="Low complexity" evidence="2">
    <location>
        <begin position="705"/>
        <end position="725"/>
    </location>
</feature>
<dbReference type="InterPro" id="IPR030379">
    <property type="entry name" value="G_SEPTIN_dom"/>
</dbReference>
<comment type="similarity">
    <text evidence="1">Belongs to the TRAFAC class TrmE-Era-EngA-EngB-Septin-like GTPase superfamily. Septin GTPase family.</text>
</comment>
<feature type="region of interest" description="Disordered" evidence="2">
    <location>
        <begin position="385"/>
        <end position="454"/>
    </location>
</feature>
<dbReference type="InterPro" id="IPR001138">
    <property type="entry name" value="Zn2Cys6_DnaBD"/>
</dbReference>
<dbReference type="PROSITE" id="PS50048">
    <property type="entry name" value="ZN2_CY6_FUNGAL_2"/>
    <property type="match status" value="2"/>
</dbReference>
<dbReference type="Gene3D" id="3.40.50.300">
    <property type="entry name" value="P-loop containing nucleotide triphosphate hydrolases"/>
    <property type="match status" value="1"/>
</dbReference>
<dbReference type="PANTHER" id="PTHR18884">
    <property type="entry name" value="SEPTIN"/>
    <property type="match status" value="1"/>
</dbReference>
<reference evidence="6" key="2">
    <citation type="journal article" name="Front. Microbiol.">
        <title>Degradative Capacity of Two Strains of Rhodonia placenta: From Phenotype to Genotype.</title>
        <authorList>
            <person name="Kolle M."/>
            <person name="Horta M.A.C."/>
            <person name="Nowrousian M."/>
            <person name="Ohm R.A."/>
            <person name="Benz J.P."/>
            <person name="Pilgard A."/>
        </authorList>
    </citation>
    <scope>NUCLEOTIDE SEQUENCE</scope>
    <source>
        <strain evidence="6">FPRL280</strain>
    </source>
</reference>
<evidence type="ECO:0000256" key="3">
    <source>
        <dbReference type="SAM" id="SignalP"/>
    </source>
</evidence>
<dbReference type="GO" id="GO:0005525">
    <property type="term" value="F:GTP binding"/>
    <property type="evidence" value="ECO:0007669"/>
    <property type="project" value="UniProtKB-KW"/>
</dbReference>
<feature type="signal peptide" evidence="3">
    <location>
        <begin position="1"/>
        <end position="28"/>
    </location>
</feature>
<keyword evidence="1" id="KW-0547">Nucleotide-binding</keyword>
<evidence type="ECO:0000259" key="5">
    <source>
        <dbReference type="PROSITE" id="PS51719"/>
    </source>
</evidence>
<evidence type="ECO:0000259" key="4">
    <source>
        <dbReference type="PROSITE" id="PS50048"/>
    </source>
</evidence>
<accession>A0A8H7P5P1</accession>
<comment type="caution">
    <text evidence="6">The sequence shown here is derived from an EMBL/GenBank/DDBJ whole genome shotgun (WGS) entry which is preliminary data.</text>
</comment>
<feature type="domain" description="Septin-type G" evidence="5">
    <location>
        <begin position="1"/>
        <end position="388"/>
    </location>
</feature>
<dbReference type="GO" id="GO:0008270">
    <property type="term" value="F:zinc ion binding"/>
    <property type="evidence" value="ECO:0007669"/>
    <property type="project" value="InterPro"/>
</dbReference>
<dbReference type="Proteomes" id="UP000639403">
    <property type="component" value="Unassembled WGS sequence"/>
</dbReference>
<keyword evidence="3" id="KW-0732">Signal</keyword>
<feature type="compositionally biased region" description="Polar residues" evidence="2">
    <location>
        <begin position="726"/>
        <end position="737"/>
    </location>
</feature>
<evidence type="ECO:0000313" key="7">
    <source>
        <dbReference type="Proteomes" id="UP000639403"/>
    </source>
</evidence>
<protein>
    <submittedName>
        <fullName evidence="6">Uncharacterized protein</fullName>
    </submittedName>
</protein>
<feature type="domain" description="Zn(2)-C6 fungal-type" evidence="4">
    <location>
        <begin position="662"/>
        <end position="692"/>
    </location>
</feature>
<dbReference type="Gene3D" id="4.10.240.10">
    <property type="entry name" value="Zn(2)-C6 fungal-type DNA-binding domain"/>
    <property type="match status" value="2"/>
</dbReference>
<dbReference type="CDD" id="cd00067">
    <property type="entry name" value="GAL4"/>
    <property type="match status" value="2"/>
</dbReference>
<dbReference type="PROSITE" id="PS51719">
    <property type="entry name" value="G_SEPTIN"/>
    <property type="match status" value="1"/>
</dbReference>
<keyword evidence="1" id="KW-0342">GTP-binding</keyword>
<dbReference type="InterPro" id="IPR036864">
    <property type="entry name" value="Zn2-C6_fun-type_DNA-bd_sf"/>
</dbReference>
<feature type="domain" description="Zn(2)-C6 fungal-type" evidence="4">
    <location>
        <begin position="474"/>
        <end position="504"/>
    </location>
</feature>
<dbReference type="EMBL" id="JADOXO010000045">
    <property type="protein sequence ID" value="KAF9817305.1"/>
    <property type="molecule type" value="Genomic_DNA"/>
</dbReference>
<feature type="chain" id="PRO_5034432467" evidence="3">
    <location>
        <begin position="29"/>
        <end position="781"/>
    </location>
</feature>
<dbReference type="Pfam" id="PF00172">
    <property type="entry name" value="Zn_clus"/>
    <property type="match status" value="2"/>
</dbReference>